<name>H5XQS1_9PSEU</name>
<feature type="domain" description="Knr4/Smi1-like" evidence="1">
    <location>
        <begin position="70"/>
        <end position="150"/>
    </location>
</feature>
<accession>H5XQS1</accession>
<keyword evidence="3" id="KW-1185">Reference proteome</keyword>
<proteinExistence type="predicted"/>
<dbReference type="eggNOG" id="ENOG5033QW4">
    <property type="taxonomic scope" value="Bacteria"/>
</dbReference>
<evidence type="ECO:0000259" key="1">
    <source>
        <dbReference type="SMART" id="SM00860"/>
    </source>
</evidence>
<evidence type="ECO:0000313" key="2">
    <source>
        <dbReference type="EMBL" id="EHR60131.1"/>
    </source>
</evidence>
<dbReference type="EMBL" id="CM001440">
    <property type="protein sequence ID" value="EHR60131.1"/>
    <property type="molecule type" value="Genomic_DNA"/>
</dbReference>
<gene>
    <name evidence="2" type="ORF">SaccyDRAFT_1221</name>
</gene>
<dbReference type="RefSeq" id="WP_005454514.1">
    <property type="nucleotide sequence ID" value="NZ_CM001440.1"/>
</dbReference>
<dbReference type="HOGENOM" id="CLU_1516843_0_0_11"/>
<dbReference type="Gene3D" id="3.40.1580.10">
    <property type="entry name" value="SMI1/KNR4-like"/>
    <property type="match status" value="1"/>
</dbReference>
<organism evidence="2 3">
    <name type="scientific">Saccharomonospora cyanea NA-134</name>
    <dbReference type="NCBI Taxonomy" id="882082"/>
    <lineage>
        <taxon>Bacteria</taxon>
        <taxon>Bacillati</taxon>
        <taxon>Actinomycetota</taxon>
        <taxon>Actinomycetes</taxon>
        <taxon>Pseudonocardiales</taxon>
        <taxon>Pseudonocardiaceae</taxon>
        <taxon>Saccharomonospora</taxon>
    </lineage>
</organism>
<dbReference type="InterPro" id="IPR018958">
    <property type="entry name" value="Knr4/Smi1-like_dom"/>
</dbReference>
<protein>
    <recommendedName>
        <fullName evidence="1">Knr4/Smi1-like domain-containing protein</fullName>
    </recommendedName>
</protein>
<sequence length="177" mass="18956">MATLAGCRPLARLLAEGALTVPEGWAEGYTDALVAALHTRHPVDVAGPSWPELLAEILLLRGTPDAAPPPASDDEVCEAERRLGVALPESYRRFLAACDGLPTDVVFPRLLRVAELSPPAAEPDGPTGTVVISEPPVLRLRPTTGEVLEDDPVFGLSVHRDVRAVLEQHRRLLEASL</sequence>
<dbReference type="InterPro" id="IPR037883">
    <property type="entry name" value="Knr4/Smi1-like_sf"/>
</dbReference>
<dbReference type="Proteomes" id="UP000002791">
    <property type="component" value="Chromosome"/>
</dbReference>
<dbReference type="SUPFAM" id="SSF160631">
    <property type="entry name" value="SMI1/KNR4-like"/>
    <property type="match status" value="1"/>
</dbReference>
<reference evidence="2 3" key="1">
    <citation type="submission" date="2011-11" db="EMBL/GenBank/DDBJ databases">
        <title>The Noncontiguous Finished sequence of Saccharomonospora cyanea NA-134.</title>
        <authorList>
            <consortium name="US DOE Joint Genome Institute"/>
            <person name="Lucas S."/>
            <person name="Han J."/>
            <person name="Lapidus A."/>
            <person name="Cheng J.-F."/>
            <person name="Goodwin L."/>
            <person name="Pitluck S."/>
            <person name="Peters L."/>
            <person name="Ovchinnikova G."/>
            <person name="Lu M."/>
            <person name="Detter J.C."/>
            <person name="Han C."/>
            <person name="Tapia R."/>
            <person name="Land M."/>
            <person name="Hauser L."/>
            <person name="Kyrpides N."/>
            <person name="Ivanova N."/>
            <person name="Pagani I."/>
            <person name="Brambilla E.-M."/>
            <person name="Klenk H.-P."/>
            <person name="Woyke T."/>
        </authorList>
    </citation>
    <scope>NUCLEOTIDE SEQUENCE [LARGE SCALE GENOMIC DNA]</scope>
    <source>
        <strain evidence="2 3">NA-134</strain>
    </source>
</reference>
<dbReference type="AlphaFoldDB" id="H5XQS1"/>
<dbReference type="Pfam" id="PF09346">
    <property type="entry name" value="SMI1_KNR4"/>
    <property type="match status" value="1"/>
</dbReference>
<dbReference type="SMART" id="SM00860">
    <property type="entry name" value="SMI1_KNR4"/>
    <property type="match status" value="1"/>
</dbReference>
<evidence type="ECO:0000313" key="3">
    <source>
        <dbReference type="Proteomes" id="UP000002791"/>
    </source>
</evidence>
<dbReference type="STRING" id="882082.SaccyDRAFT_1221"/>